<dbReference type="CDD" id="cd02440">
    <property type="entry name" value="AdoMet_MTases"/>
    <property type="match status" value="1"/>
</dbReference>
<reference evidence="10 11" key="1">
    <citation type="submission" date="2022-04" db="EMBL/GenBank/DDBJ databases">
        <title>Spirosoma sp. strain RP8 genome sequencing and assembly.</title>
        <authorList>
            <person name="Jung Y."/>
        </authorList>
    </citation>
    <scope>NUCLEOTIDE SEQUENCE [LARGE SCALE GENOMIC DNA]</scope>
    <source>
        <strain evidence="10 11">RP8</strain>
    </source>
</reference>
<feature type="domain" description="Methyltransferase" evidence="9">
    <location>
        <begin position="81"/>
        <end position="227"/>
    </location>
</feature>
<dbReference type="Gene3D" id="3.40.50.150">
    <property type="entry name" value="Vaccinia Virus protein VP39"/>
    <property type="match status" value="1"/>
</dbReference>
<sequence length="309" mass="33267">METAEQIKETVRQKYGAIAEQPPGGPADANGCCGPTSCCGPEIESNVPIVMAQDYQELNGYVADADLGLGCGLPTQFAQIKPGDTVVDLGSGAGNDCFVARAETGETGRVIGLDMTPRMIDRARKNAKALGFTNVEFVYGDIEEMPLPENLANVVVSNCVMNLVPDKQKAFAETFRILKPGGHFSISDIVLKGELPAGLQQDAEMYVGCVSGAIQKDAYLQLVKESGFTNIQVQKEREITLPDSVLQNYLSAEEIAEYRQQDLVTPDRGIYSVTVFAQKPLVFTDIKPKEASQAASFCDPSRPGPDCCN</sequence>
<evidence type="ECO:0000256" key="6">
    <source>
        <dbReference type="ARBA" id="ARBA00047941"/>
    </source>
</evidence>
<dbReference type="GO" id="GO:0032259">
    <property type="term" value="P:methylation"/>
    <property type="evidence" value="ECO:0007669"/>
    <property type="project" value="UniProtKB-KW"/>
</dbReference>
<evidence type="ECO:0000259" key="9">
    <source>
        <dbReference type="Pfam" id="PF13847"/>
    </source>
</evidence>
<dbReference type="EMBL" id="JALPRF010000001">
    <property type="protein sequence ID" value="MCK8490212.1"/>
    <property type="molecule type" value="Genomic_DNA"/>
</dbReference>
<proteinExistence type="inferred from homology"/>
<keyword evidence="2" id="KW-0949">S-adenosyl-L-methionine</keyword>
<evidence type="ECO:0000313" key="11">
    <source>
        <dbReference type="Proteomes" id="UP001202180"/>
    </source>
</evidence>
<evidence type="ECO:0000313" key="10">
    <source>
        <dbReference type="EMBL" id="MCK8490212.1"/>
    </source>
</evidence>
<keyword evidence="11" id="KW-1185">Reference proteome</keyword>
<dbReference type="EC" id="2.1.1.137" evidence="4"/>
<dbReference type="InterPro" id="IPR029063">
    <property type="entry name" value="SAM-dependent_MTases_sf"/>
</dbReference>
<gene>
    <name evidence="10" type="ORF">M0L20_00025</name>
</gene>
<comment type="catalytic activity">
    <reaction evidence="6">
        <text>arsenic triglutathione + [thioredoxin]-dithiol + S-adenosyl-L-methionine + 2 H2O = methylarsonous acid + [thioredoxin]-disulfide + 3 glutathione + S-adenosyl-L-homocysteine + H(+)</text>
        <dbReference type="Rhea" id="RHEA:69460"/>
        <dbReference type="Rhea" id="RHEA-COMP:10698"/>
        <dbReference type="Rhea" id="RHEA-COMP:10700"/>
        <dbReference type="ChEBI" id="CHEBI:15377"/>
        <dbReference type="ChEBI" id="CHEBI:15378"/>
        <dbReference type="ChEBI" id="CHEBI:17826"/>
        <dbReference type="ChEBI" id="CHEBI:29950"/>
        <dbReference type="ChEBI" id="CHEBI:50058"/>
        <dbReference type="ChEBI" id="CHEBI:57856"/>
        <dbReference type="ChEBI" id="CHEBI:57925"/>
        <dbReference type="ChEBI" id="CHEBI:59789"/>
        <dbReference type="ChEBI" id="CHEBI:183640"/>
        <dbReference type="EC" id="2.1.1.137"/>
    </reaction>
</comment>
<dbReference type="RefSeq" id="WP_248475093.1">
    <property type="nucleotide sequence ID" value="NZ_JALPRF010000001.1"/>
</dbReference>
<keyword evidence="1" id="KW-0808">Transferase</keyword>
<dbReference type="NCBIfam" id="NF008823">
    <property type="entry name" value="PRK11873.1"/>
    <property type="match status" value="1"/>
</dbReference>
<comment type="catalytic activity">
    <reaction evidence="8">
        <text>arsenic triglutathione + 3 [thioredoxin]-dithiol + 3 S-adenosyl-L-methionine = trimethylarsine + 3 [thioredoxin]-disulfide + 3 glutathione + 3 S-adenosyl-L-homocysteine + 3 H(+)</text>
        <dbReference type="Rhea" id="RHEA:69432"/>
        <dbReference type="Rhea" id="RHEA-COMP:10698"/>
        <dbReference type="Rhea" id="RHEA-COMP:10700"/>
        <dbReference type="ChEBI" id="CHEBI:15378"/>
        <dbReference type="ChEBI" id="CHEBI:27130"/>
        <dbReference type="ChEBI" id="CHEBI:29950"/>
        <dbReference type="ChEBI" id="CHEBI:50058"/>
        <dbReference type="ChEBI" id="CHEBI:57856"/>
        <dbReference type="ChEBI" id="CHEBI:57925"/>
        <dbReference type="ChEBI" id="CHEBI:59789"/>
        <dbReference type="ChEBI" id="CHEBI:183640"/>
        <dbReference type="EC" id="2.1.1.137"/>
    </reaction>
</comment>
<evidence type="ECO:0000256" key="5">
    <source>
        <dbReference type="ARBA" id="ARBA00034545"/>
    </source>
</evidence>
<evidence type="ECO:0000256" key="1">
    <source>
        <dbReference type="ARBA" id="ARBA00022679"/>
    </source>
</evidence>
<keyword evidence="10" id="KW-0489">Methyltransferase</keyword>
<dbReference type="GO" id="GO:0008168">
    <property type="term" value="F:methyltransferase activity"/>
    <property type="evidence" value="ECO:0007669"/>
    <property type="project" value="UniProtKB-KW"/>
</dbReference>
<name>A0ABT0HDG4_9BACT</name>
<evidence type="ECO:0000256" key="3">
    <source>
        <dbReference type="ARBA" id="ARBA00034487"/>
    </source>
</evidence>
<accession>A0ABT0HDG4</accession>
<evidence type="ECO:0000256" key="7">
    <source>
        <dbReference type="ARBA" id="ARBA00047943"/>
    </source>
</evidence>
<dbReference type="Proteomes" id="UP001202180">
    <property type="component" value="Unassembled WGS sequence"/>
</dbReference>
<organism evidence="10 11">
    <name type="scientific">Spirosoma liriopis</name>
    <dbReference type="NCBI Taxonomy" id="2937440"/>
    <lineage>
        <taxon>Bacteria</taxon>
        <taxon>Pseudomonadati</taxon>
        <taxon>Bacteroidota</taxon>
        <taxon>Cytophagia</taxon>
        <taxon>Cytophagales</taxon>
        <taxon>Cytophagaceae</taxon>
        <taxon>Spirosoma</taxon>
    </lineage>
</organism>
<comment type="catalytic activity">
    <reaction evidence="7">
        <text>arsenic triglutathione + 2 [thioredoxin]-dithiol + 2 S-adenosyl-L-methionine + H2O = dimethylarsinous acid + 2 [thioredoxin]-disulfide + 3 glutathione + 2 S-adenosyl-L-homocysteine + 2 H(+)</text>
        <dbReference type="Rhea" id="RHEA:69464"/>
        <dbReference type="Rhea" id="RHEA-COMP:10698"/>
        <dbReference type="Rhea" id="RHEA-COMP:10700"/>
        <dbReference type="ChEBI" id="CHEBI:15377"/>
        <dbReference type="ChEBI" id="CHEBI:15378"/>
        <dbReference type="ChEBI" id="CHEBI:23808"/>
        <dbReference type="ChEBI" id="CHEBI:29950"/>
        <dbReference type="ChEBI" id="CHEBI:50058"/>
        <dbReference type="ChEBI" id="CHEBI:57856"/>
        <dbReference type="ChEBI" id="CHEBI:57925"/>
        <dbReference type="ChEBI" id="CHEBI:59789"/>
        <dbReference type="ChEBI" id="CHEBI:183640"/>
        <dbReference type="EC" id="2.1.1.137"/>
    </reaction>
</comment>
<dbReference type="Pfam" id="PF13847">
    <property type="entry name" value="Methyltransf_31"/>
    <property type="match status" value="1"/>
</dbReference>
<evidence type="ECO:0000256" key="8">
    <source>
        <dbReference type="ARBA" id="ARBA00048428"/>
    </source>
</evidence>
<dbReference type="PANTHER" id="PTHR43675">
    <property type="entry name" value="ARSENITE METHYLTRANSFERASE"/>
    <property type="match status" value="1"/>
</dbReference>
<dbReference type="PANTHER" id="PTHR43675:SF8">
    <property type="entry name" value="ARSENITE METHYLTRANSFERASE"/>
    <property type="match status" value="1"/>
</dbReference>
<evidence type="ECO:0000256" key="4">
    <source>
        <dbReference type="ARBA" id="ARBA00034521"/>
    </source>
</evidence>
<comment type="similarity">
    <text evidence="3">Belongs to the methyltransferase superfamily. Arsenite methyltransferase family.</text>
</comment>
<dbReference type="InterPro" id="IPR026669">
    <property type="entry name" value="Arsenite_MeTrfase-like"/>
</dbReference>
<comment type="caution">
    <text evidence="10">The sequence shown here is derived from an EMBL/GenBank/DDBJ whole genome shotgun (WGS) entry which is preliminary data.</text>
</comment>
<protein>
    <recommendedName>
        <fullName evidence="5">Arsenite methyltransferase</fullName>
        <ecNumber evidence="4">2.1.1.137</ecNumber>
    </recommendedName>
</protein>
<dbReference type="SUPFAM" id="SSF53335">
    <property type="entry name" value="S-adenosyl-L-methionine-dependent methyltransferases"/>
    <property type="match status" value="1"/>
</dbReference>
<dbReference type="InterPro" id="IPR025714">
    <property type="entry name" value="Methyltranfer_dom"/>
</dbReference>
<evidence type="ECO:0000256" key="2">
    <source>
        <dbReference type="ARBA" id="ARBA00022691"/>
    </source>
</evidence>